<proteinExistence type="predicted"/>
<keyword evidence="3" id="KW-1185">Reference proteome</keyword>
<accession>A0A840EIP7</accession>
<dbReference type="InterPro" id="IPR025364">
    <property type="entry name" value="DUF4268"/>
</dbReference>
<evidence type="ECO:0000259" key="1">
    <source>
        <dbReference type="Pfam" id="PF14088"/>
    </source>
</evidence>
<dbReference type="Pfam" id="PF14088">
    <property type="entry name" value="DUF4268"/>
    <property type="match status" value="1"/>
</dbReference>
<name>A0A840EIP7_9FLAO</name>
<evidence type="ECO:0000313" key="3">
    <source>
        <dbReference type="Proteomes" id="UP000553034"/>
    </source>
</evidence>
<dbReference type="Proteomes" id="UP000553034">
    <property type="component" value="Unassembled WGS sequence"/>
</dbReference>
<dbReference type="RefSeq" id="WP_183477567.1">
    <property type="nucleotide sequence ID" value="NZ_JACIFO010000005.1"/>
</dbReference>
<organism evidence="2 3">
    <name type="scientific">Mesonia hippocampi</name>
    <dbReference type="NCBI Taxonomy" id="1628250"/>
    <lineage>
        <taxon>Bacteria</taxon>
        <taxon>Pseudomonadati</taxon>
        <taxon>Bacteroidota</taxon>
        <taxon>Flavobacteriia</taxon>
        <taxon>Flavobacteriales</taxon>
        <taxon>Flavobacteriaceae</taxon>
        <taxon>Mesonia</taxon>
    </lineage>
</organism>
<dbReference type="AlphaFoldDB" id="A0A840EIP7"/>
<dbReference type="EMBL" id="JACIFO010000005">
    <property type="protein sequence ID" value="MBB4119212.1"/>
    <property type="molecule type" value="Genomic_DNA"/>
</dbReference>
<protein>
    <recommendedName>
        <fullName evidence="1">DUF4268 domain-containing protein</fullName>
    </recommendedName>
</protein>
<feature type="domain" description="DUF4268" evidence="1">
    <location>
        <begin position="10"/>
        <end position="137"/>
    </location>
</feature>
<sequence>MFSKEESKKIRQEFWTNFGKRSSKKWMLYDTKIKEVNLKFHFDTKKAQVGFVIDANDELIKAFYFENFLSLKNLLKEEVSKELIFHDCFETESGKLIGFIYIELPNVCIHNKKTWDDVYLFFENTMPKFEAFFITYKDVIKG</sequence>
<reference evidence="2 3" key="1">
    <citation type="submission" date="2020-08" db="EMBL/GenBank/DDBJ databases">
        <title>Genomic Encyclopedia of Type Strains, Phase IV (KMG-IV): sequencing the most valuable type-strain genomes for metagenomic binning, comparative biology and taxonomic classification.</title>
        <authorList>
            <person name="Goeker M."/>
        </authorList>
    </citation>
    <scope>NUCLEOTIDE SEQUENCE [LARGE SCALE GENOMIC DNA]</scope>
    <source>
        <strain evidence="2 3">DSM 29568</strain>
    </source>
</reference>
<comment type="caution">
    <text evidence="2">The sequence shown here is derived from an EMBL/GenBank/DDBJ whole genome shotgun (WGS) entry which is preliminary data.</text>
</comment>
<gene>
    <name evidence="2" type="ORF">GGR32_001508</name>
</gene>
<evidence type="ECO:0000313" key="2">
    <source>
        <dbReference type="EMBL" id="MBB4119212.1"/>
    </source>
</evidence>